<feature type="domain" description="E3 Ubiquitin ligase MUL1-like" evidence="13">
    <location>
        <begin position="126"/>
        <end position="275"/>
    </location>
</feature>
<keyword evidence="8" id="KW-0833">Ubl conjugation pathway</keyword>
<protein>
    <recommendedName>
        <fullName evidence="3">RING-type E3 ubiquitin transferase</fullName>
        <ecNumber evidence="3">2.3.2.27</ecNumber>
    </recommendedName>
</protein>
<evidence type="ECO:0000256" key="5">
    <source>
        <dbReference type="ARBA" id="ARBA00022692"/>
    </source>
</evidence>
<feature type="domain" description="E3 Ubiquitin ligase MUL1-like" evidence="13">
    <location>
        <begin position="496"/>
        <end position="579"/>
    </location>
</feature>
<dbReference type="EMBL" id="CAWUPB010001173">
    <property type="protein sequence ID" value="CAK7348190.1"/>
    <property type="molecule type" value="Genomic_DNA"/>
</dbReference>
<comment type="catalytic activity">
    <reaction evidence="1">
        <text>S-ubiquitinyl-[E2 ubiquitin-conjugating enzyme]-L-cysteine + [acceptor protein]-L-lysine = [E2 ubiquitin-conjugating enzyme]-L-cysteine + N(6)-ubiquitinyl-[acceptor protein]-L-lysine.</text>
        <dbReference type="EC" id="2.3.2.27"/>
    </reaction>
</comment>
<keyword evidence="4" id="KW-0808">Transferase</keyword>
<reference evidence="14 15" key="1">
    <citation type="submission" date="2024-01" db="EMBL/GenBank/DDBJ databases">
        <authorList>
            <person name="Waweru B."/>
        </authorList>
    </citation>
    <scope>NUCLEOTIDE SEQUENCE [LARGE SCALE GENOMIC DNA]</scope>
</reference>
<name>A0AAV1SA93_9ROSI</name>
<proteinExistence type="predicted"/>
<evidence type="ECO:0000256" key="4">
    <source>
        <dbReference type="ARBA" id="ARBA00022679"/>
    </source>
</evidence>
<evidence type="ECO:0000256" key="6">
    <source>
        <dbReference type="ARBA" id="ARBA00022723"/>
    </source>
</evidence>
<evidence type="ECO:0000256" key="7">
    <source>
        <dbReference type="ARBA" id="ARBA00022771"/>
    </source>
</evidence>
<gene>
    <name evidence="14" type="ORF">DCAF_LOCUS20883</name>
</gene>
<feature type="region of interest" description="Disordered" evidence="12">
    <location>
        <begin position="307"/>
        <end position="327"/>
    </location>
</feature>
<sequence>MVLGIVEMDAMFCELLTKFNGGFSSREKIEDDDPMGWNQLLFERSCSLFAWQEQWQVAPSPLVSSDADALKSVAKVNQLKELAKLLDIESKFLPLVVAISGRVGAEAPISCEFSGLRGVIVEETAEQHFLKHNDAGSWIQDSALMLSMSKEVPWYLDDGTDRVYVVGARGASGFVLTVGSEVFEESGRSLVRGTLDYLQGLKMLGVKRIERVLPTGTSLTVVGEAVKDDIGTVRIQRPHKGPFYVSPKSIDELIGNLGKWARWYKYASLGLTAFGAFLIAKHVIQYIMERRRRWELQSRVLAAAAKRSGQDNEGSNGKAENGSDGAKRERPIPDLCVICLEQEYNAVWSYVLLYNMLLAFEQLSSLPKTDRAEKRLKMMIPWGGISCCLGAAAFYLLARSSGRDADALKSVAKVNQLKELATTLFPNDGFLLSFIFQQNYWILKVNSYHRLLQSYHRLLQSLEELVGAEAPISCGFRGLRGVIVEETVMPNIIFLSTMMPSMSKEVPWYLDDGTDRVYVLGARGASGFVLTVVSEVFEESGRSLVKGTLDYLRGLKTLGVKRIERVLPTGTSLTVVGEVPLLGN</sequence>
<dbReference type="GO" id="GO:0016567">
    <property type="term" value="P:protein ubiquitination"/>
    <property type="evidence" value="ECO:0007669"/>
    <property type="project" value="InterPro"/>
</dbReference>
<comment type="caution">
    <text evidence="14">The sequence shown here is derived from an EMBL/GenBank/DDBJ whole genome shotgun (WGS) entry which is preliminary data.</text>
</comment>
<keyword evidence="6" id="KW-0479">Metal-binding</keyword>
<keyword evidence="7" id="KW-0863">Zinc-finger</keyword>
<evidence type="ECO:0000313" key="15">
    <source>
        <dbReference type="Proteomes" id="UP001314170"/>
    </source>
</evidence>
<organism evidence="14 15">
    <name type="scientific">Dovyalis caffra</name>
    <dbReference type="NCBI Taxonomy" id="77055"/>
    <lineage>
        <taxon>Eukaryota</taxon>
        <taxon>Viridiplantae</taxon>
        <taxon>Streptophyta</taxon>
        <taxon>Embryophyta</taxon>
        <taxon>Tracheophyta</taxon>
        <taxon>Spermatophyta</taxon>
        <taxon>Magnoliopsida</taxon>
        <taxon>eudicotyledons</taxon>
        <taxon>Gunneridae</taxon>
        <taxon>Pentapetalae</taxon>
        <taxon>rosids</taxon>
        <taxon>fabids</taxon>
        <taxon>Malpighiales</taxon>
        <taxon>Salicaceae</taxon>
        <taxon>Flacourtieae</taxon>
        <taxon>Dovyalis</taxon>
    </lineage>
</organism>
<dbReference type="AlphaFoldDB" id="A0AAV1SA93"/>
<keyword evidence="11" id="KW-0472">Membrane</keyword>
<evidence type="ECO:0000259" key="13">
    <source>
        <dbReference type="Pfam" id="PF12483"/>
    </source>
</evidence>
<evidence type="ECO:0000256" key="3">
    <source>
        <dbReference type="ARBA" id="ARBA00012483"/>
    </source>
</evidence>
<dbReference type="GO" id="GO:0008270">
    <property type="term" value="F:zinc ion binding"/>
    <property type="evidence" value="ECO:0007669"/>
    <property type="project" value="UniProtKB-KW"/>
</dbReference>
<dbReference type="PANTHER" id="PTHR47568:SF2">
    <property type="entry name" value="E3 UBIQUITIN-PROTEIN LIGASE SP1-RELATED"/>
    <property type="match status" value="1"/>
</dbReference>
<keyword evidence="9" id="KW-0862">Zinc</keyword>
<dbReference type="PANTHER" id="PTHR47568">
    <property type="match status" value="1"/>
</dbReference>
<dbReference type="Proteomes" id="UP001314170">
    <property type="component" value="Unassembled WGS sequence"/>
</dbReference>
<dbReference type="EC" id="2.3.2.27" evidence="3"/>
<keyword evidence="5" id="KW-0812">Transmembrane</keyword>
<keyword evidence="10" id="KW-1133">Transmembrane helix</keyword>
<evidence type="ECO:0000256" key="9">
    <source>
        <dbReference type="ARBA" id="ARBA00022833"/>
    </source>
</evidence>
<evidence type="ECO:0000256" key="11">
    <source>
        <dbReference type="ARBA" id="ARBA00023136"/>
    </source>
</evidence>
<evidence type="ECO:0000256" key="10">
    <source>
        <dbReference type="ARBA" id="ARBA00022989"/>
    </source>
</evidence>
<keyword evidence="15" id="KW-1185">Reference proteome</keyword>
<dbReference type="Pfam" id="PF12483">
    <property type="entry name" value="GIDE"/>
    <property type="match status" value="2"/>
</dbReference>
<dbReference type="InterPro" id="IPR044231">
    <property type="entry name" value="SP1/SPL1"/>
</dbReference>
<evidence type="ECO:0000313" key="14">
    <source>
        <dbReference type="EMBL" id="CAK7348190.1"/>
    </source>
</evidence>
<dbReference type="GO" id="GO:0016020">
    <property type="term" value="C:membrane"/>
    <property type="evidence" value="ECO:0007669"/>
    <property type="project" value="UniProtKB-SubCell"/>
</dbReference>
<evidence type="ECO:0000256" key="8">
    <source>
        <dbReference type="ARBA" id="ARBA00022786"/>
    </source>
</evidence>
<dbReference type="GO" id="GO:0061630">
    <property type="term" value="F:ubiquitin protein ligase activity"/>
    <property type="evidence" value="ECO:0007669"/>
    <property type="project" value="UniProtKB-EC"/>
</dbReference>
<evidence type="ECO:0000256" key="1">
    <source>
        <dbReference type="ARBA" id="ARBA00000900"/>
    </source>
</evidence>
<dbReference type="InterPro" id="IPR022170">
    <property type="entry name" value="MUL1-like"/>
</dbReference>
<accession>A0AAV1SA93</accession>
<comment type="subcellular location">
    <subcellularLocation>
        <location evidence="2">Membrane</location>
        <topology evidence="2">Multi-pass membrane protein</topology>
    </subcellularLocation>
</comment>
<evidence type="ECO:0000256" key="2">
    <source>
        <dbReference type="ARBA" id="ARBA00004141"/>
    </source>
</evidence>
<evidence type="ECO:0000256" key="12">
    <source>
        <dbReference type="SAM" id="MobiDB-lite"/>
    </source>
</evidence>